<dbReference type="InterPro" id="IPR050250">
    <property type="entry name" value="Macrolide_Exporter_MacB"/>
</dbReference>
<dbReference type="EMBL" id="BSRX01000037">
    <property type="protein sequence ID" value="GLW57430.1"/>
    <property type="molecule type" value="Genomic_DNA"/>
</dbReference>
<evidence type="ECO:0000313" key="3">
    <source>
        <dbReference type="Proteomes" id="UP001165143"/>
    </source>
</evidence>
<evidence type="ECO:0000313" key="2">
    <source>
        <dbReference type="EMBL" id="GLW57430.1"/>
    </source>
</evidence>
<feature type="transmembrane region" description="Helical" evidence="1">
    <location>
        <begin position="851"/>
        <end position="873"/>
    </location>
</feature>
<dbReference type="GO" id="GO:0022857">
    <property type="term" value="F:transmembrane transporter activity"/>
    <property type="evidence" value="ECO:0007669"/>
    <property type="project" value="TreeGrafter"/>
</dbReference>
<organism evidence="2 3">
    <name type="scientific">Kitasatospora phosalacinea</name>
    <dbReference type="NCBI Taxonomy" id="2065"/>
    <lineage>
        <taxon>Bacteria</taxon>
        <taxon>Bacillati</taxon>
        <taxon>Actinomycetota</taxon>
        <taxon>Actinomycetes</taxon>
        <taxon>Kitasatosporales</taxon>
        <taxon>Streptomycetaceae</taxon>
        <taxon>Kitasatospora</taxon>
    </lineage>
</organism>
<accession>A0A9W6PM02</accession>
<keyword evidence="1" id="KW-0812">Transmembrane</keyword>
<feature type="transmembrane region" description="Helical" evidence="1">
    <location>
        <begin position="520"/>
        <end position="541"/>
    </location>
</feature>
<name>A0A9W6PM02_9ACTN</name>
<keyword evidence="1" id="KW-0472">Membrane</keyword>
<gene>
    <name evidence="2" type="ORF">Kpho01_54410</name>
</gene>
<feature type="transmembrane region" description="Helical" evidence="1">
    <location>
        <begin position="436"/>
        <end position="457"/>
    </location>
</feature>
<dbReference type="GO" id="GO:0005886">
    <property type="term" value="C:plasma membrane"/>
    <property type="evidence" value="ECO:0007669"/>
    <property type="project" value="TreeGrafter"/>
</dbReference>
<proteinExistence type="predicted"/>
<protein>
    <recommendedName>
        <fullName evidence="4">ABC3 transporter permease protein domain-containing protein</fullName>
    </recommendedName>
</protein>
<dbReference type="PANTHER" id="PTHR30572">
    <property type="entry name" value="MEMBRANE COMPONENT OF TRANSPORTER-RELATED"/>
    <property type="match status" value="1"/>
</dbReference>
<reference evidence="2" key="1">
    <citation type="submission" date="2023-02" db="EMBL/GenBank/DDBJ databases">
        <title>Kitasatospora phosalacinea NBRC 14362.</title>
        <authorList>
            <person name="Ichikawa N."/>
            <person name="Sato H."/>
            <person name="Tonouchi N."/>
        </authorList>
    </citation>
    <scope>NUCLEOTIDE SEQUENCE</scope>
    <source>
        <strain evidence="2">NBRC 14362</strain>
    </source>
</reference>
<dbReference type="OrthoDB" id="3499910at2"/>
<dbReference type="Proteomes" id="UP001165143">
    <property type="component" value="Unassembled WGS sequence"/>
</dbReference>
<feature type="transmembrane region" description="Helical" evidence="1">
    <location>
        <begin position="403"/>
        <end position="424"/>
    </location>
</feature>
<dbReference type="RefSeq" id="WP_033256982.1">
    <property type="nucleotide sequence ID" value="NZ_BSRX01000037.1"/>
</dbReference>
<dbReference type="PANTHER" id="PTHR30572:SF4">
    <property type="entry name" value="ABC TRANSPORTER PERMEASE YTRF"/>
    <property type="match status" value="1"/>
</dbReference>
<feature type="transmembrane region" description="Helical" evidence="1">
    <location>
        <begin position="569"/>
        <end position="590"/>
    </location>
</feature>
<feature type="transmembrane region" description="Helical" evidence="1">
    <location>
        <begin position="944"/>
        <end position="968"/>
    </location>
</feature>
<comment type="caution">
    <text evidence="2">The sequence shown here is derived from an EMBL/GenBank/DDBJ whole genome shotgun (WGS) entry which is preliminary data.</text>
</comment>
<feature type="transmembrane region" description="Helical" evidence="1">
    <location>
        <begin position="900"/>
        <end position="922"/>
    </location>
</feature>
<dbReference type="AlphaFoldDB" id="A0A9W6PM02"/>
<feature type="transmembrane region" description="Helical" evidence="1">
    <location>
        <begin position="478"/>
        <end position="500"/>
    </location>
</feature>
<evidence type="ECO:0000256" key="1">
    <source>
        <dbReference type="SAM" id="Phobius"/>
    </source>
</evidence>
<feature type="transmembrane region" description="Helical" evidence="1">
    <location>
        <begin position="31"/>
        <end position="51"/>
    </location>
</feature>
<keyword evidence="1" id="KW-1133">Transmembrane helix</keyword>
<sequence>MIGLGGSGSRGLRRGGFGGWRPAAREARTGWSVLVVLAVLTAVLAVAALLWPPLFDRSANRELARRLTAGQANGPLMTARAELTGPVDVMHVSTAPQFDTLDAELTKVGEEMRQAARGELARSLVRVSGWTEVEGMELTGAGVPMPFGGPSSVSLVYAQDAADRVRWVAGRAPGRPADAESAPIELGLSAESLEKLGVSVGQQVSLVGAKGRTEAVVVGEFEPLEGADDVWRELPLLNSPMDSPVLHGYVRYGQAMVAPAGVEAMEARGAPSTAAAWVFWLAEQPGGGGGTARGAAELSSSARLFGGRIAEKVCGGSVFGVDAACPVGQRQVAAPLLNQQLSPLVDAFAAQRSRTVALQSFALAGLLAVGVSTAVAAARLGARRREAALALQRARGAGEPALAAVRLLEAVPAALVGLLAGWAVAVRWSDGRPLGAWWPALLSAGLVACAPAVAVWWQGREVRRAGREPVRRRGLKRALGLSARLVVEGAVLLLAGAGVLQLRLRGAAPAGAETDPQLALVPVLLGLAAVVVVLRVYPVPLRWVTRWARRRRGAVALVGLAQAGRRSGAAATALLVLVPALACAVFGALVSGTVRQGRAESAQWRVGGDAVVLGPSQRALPEEELGKVPGVAGVLRVRGGQASLTSDEDGTTVKGVGLVGVDPAALARYEPSSPLVAALSGPELAERPAAGAELPALADRATAERFPDGSFTADAGSTGFRVRIVGVLPDGAAADRAIGPVVGDVGTAGGLLVFGGPGAELLPRQNGQRNAAVLFAEPGRPGSAAGAAGIDAARVKAVVEGSAAAAGAGGGGAAGGAVSRGAPIEIRYLDEQLEVSGSDGLVASLETAFRVSAAVGLLLGLVAVVLELLLGAVERGRMLAHLRTLGLGGRAAAGVQLVQLLPVMAAAVVGGTLLGLALPWLLGPALELRVFTQGPGAPAFAPDWAGVALAALGLLVLVPCAAALQGLAGRGRVPQVLRLGEGAQ</sequence>
<evidence type="ECO:0008006" key="4">
    <source>
        <dbReference type="Google" id="ProtNLM"/>
    </source>
</evidence>
<feature type="transmembrane region" description="Helical" evidence="1">
    <location>
        <begin position="361"/>
        <end position="382"/>
    </location>
</feature>